<keyword evidence="1" id="KW-1133">Transmembrane helix</keyword>
<evidence type="ECO:0000313" key="2">
    <source>
        <dbReference type="EMBL" id="ACR34925.1"/>
    </source>
</evidence>
<organism evidence="2">
    <name type="scientific">Zea mays</name>
    <name type="common">Maize</name>
    <dbReference type="NCBI Taxonomy" id="4577"/>
    <lineage>
        <taxon>Eukaryota</taxon>
        <taxon>Viridiplantae</taxon>
        <taxon>Streptophyta</taxon>
        <taxon>Embryophyta</taxon>
        <taxon>Tracheophyta</taxon>
        <taxon>Spermatophyta</taxon>
        <taxon>Magnoliopsida</taxon>
        <taxon>Liliopsida</taxon>
        <taxon>Poales</taxon>
        <taxon>Poaceae</taxon>
        <taxon>PACMAD clade</taxon>
        <taxon>Panicoideae</taxon>
        <taxon>Andropogonodae</taxon>
        <taxon>Andropogoneae</taxon>
        <taxon>Tripsacinae</taxon>
        <taxon>Zea</taxon>
    </lineage>
</organism>
<accession>C4J175</accession>
<feature type="transmembrane region" description="Helical" evidence="1">
    <location>
        <begin position="83"/>
        <end position="101"/>
    </location>
</feature>
<reference evidence="2" key="1">
    <citation type="journal article" date="2009" name="PLoS Genet.">
        <title>Sequencing, mapping, and analysis of 27,455 maize full-length cDNAs.</title>
        <authorList>
            <person name="Soderlund C."/>
            <person name="Descour A."/>
            <person name="Kudrna D."/>
            <person name="Bomhoff M."/>
            <person name="Boyd L."/>
            <person name="Currie J."/>
            <person name="Angelova A."/>
            <person name="Collura K."/>
            <person name="Wissotski M."/>
            <person name="Ashley E."/>
            <person name="Morrow D."/>
            <person name="Fernandes J."/>
            <person name="Walbot V."/>
            <person name="Yu Y."/>
        </authorList>
    </citation>
    <scope>NUCLEOTIDE SEQUENCE</scope>
    <source>
        <strain evidence="2">B73</strain>
    </source>
</reference>
<protein>
    <submittedName>
        <fullName evidence="2">Uncharacterized protein</fullName>
    </submittedName>
</protein>
<dbReference type="EMBL" id="BT084572">
    <property type="protein sequence ID" value="ACR34925.1"/>
    <property type="molecule type" value="mRNA"/>
</dbReference>
<name>C4J175_MAIZE</name>
<keyword evidence="1" id="KW-0812">Transmembrane</keyword>
<reference evidence="2" key="2">
    <citation type="submission" date="2012-06" db="EMBL/GenBank/DDBJ databases">
        <authorList>
            <person name="Yu Y."/>
            <person name="Currie J."/>
            <person name="Lomeli R."/>
            <person name="Angelova A."/>
            <person name="Collura K."/>
            <person name="Wissotski M."/>
            <person name="Campos D."/>
            <person name="Kudrna D."/>
            <person name="Golser W."/>
            <person name="Ashely E."/>
            <person name="Descour A."/>
            <person name="Fernandes J."/>
            <person name="Soderlund C."/>
            <person name="Walbot V."/>
        </authorList>
    </citation>
    <scope>NUCLEOTIDE SEQUENCE</scope>
    <source>
        <strain evidence="2">B73</strain>
    </source>
</reference>
<dbReference type="AlphaFoldDB" id="C4J175"/>
<proteinExistence type="evidence at transcript level"/>
<sequence length="134" mass="14734">MVHAIGGMKMDDLVIFYSQVMSSSFQVSDLHEIPCKQGFPDIDVVLTAIEIRAAHLEVESSHDANKLLSDIVCRLECSGIDKVLITPLGIFIVLLVCMVYIQKRQMVPINMAKSSLGLISSLLSFPRPEEAIGC</sequence>
<evidence type="ECO:0000256" key="1">
    <source>
        <dbReference type="SAM" id="Phobius"/>
    </source>
</evidence>
<keyword evidence="1" id="KW-0472">Membrane</keyword>